<reference evidence="1" key="1">
    <citation type="journal article" date="2021" name="IMA Fungus">
        <title>Genomic characterization of three marine fungi, including Emericellopsis atlantica sp. nov. with signatures of a generalist lifestyle and marine biomass degradation.</title>
        <authorList>
            <person name="Hagestad O.C."/>
            <person name="Hou L."/>
            <person name="Andersen J.H."/>
            <person name="Hansen E.H."/>
            <person name="Altermark B."/>
            <person name="Li C."/>
            <person name="Kuhnert E."/>
            <person name="Cox R.J."/>
            <person name="Crous P.W."/>
            <person name="Spatafora J.W."/>
            <person name="Lail K."/>
            <person name="Amirebrahimi M."/>
            <person name="Lipzen A."/>
            <person name="Pangilinan J."/>
            <person name="Andreopoulos W."/>
            <person name="Hayes R.D."/>
            <person name="Ng V."/>
            <person name="Grigoriev I.V."/>
            <person name="Jackson S.A."/>
            <person name="Sutton T.D.S."/>
            <person name="Dobson A.D.W."/>
            <person name="Rama T."/>
        </authorList>
    </citation>
    <scope>NUCLEOTIDE SEQUENCE</scope>
    <source>
        <strain evidence="1">TS7</strain>
    </source>
</reference>
<dbReference type="EMBL" id="MU251255">
    <property type="protein sequence ID" value="KAG9254040.1"/>
    <property type="molecule type" value="Genomic_DNA"/>
</dbReference>
<dbReference type="Proteomes" id="UP000887229">
    <property type="component" value="Unassembled WGS sequence"/>
</dbReference>
<sequence length="233" mass="26120">MATAVASHECRPVTSAQPTPLRAKPEIVSVMVYLSRKAHQAVSRQDIAISIHFAIEQNTEDGEIVHSAGALSGALNIDCILLRGLEASDRMRDWLALPKVGPCFCVTEAPIARTFCPLLKCYTTLPYLTLDDSITQPSPSPCHYVGHRWHRSSSPASFPFLHRPSPYVFGPLSRQRHCTCLKPLSLRHYSDCQSLSRDSTHRTPKRAPHLRLAVVRLNTTLLLRHRFVRRAPM</sequence>
<organism evidence="1 2">
    <name type="scientific">Emericellopsis atlantica</name>
    <dbReference type="NCBI Taxonomy" id="2614577"/>
    <lineage>
        <taxon>Eukaryota</taxon>
        <taxon>Fungi</taxon>
        <taxon>Dikarya</taxon>
        <taxon>Ascomycota</taxon>
        <taxon>Pezizomycotina</taxon>
        <taxon>Sordariomycetes</taxon>
        <taxon>Hypocreomycetidae</taxon>
        <taxon>Hypocreales</taxon>
        <taxon>Bionectriaceae</taxon>
        <taxon>Emericellopsis</taxon>
    </lineage>
</organism>
<dbReference type="GeneID" id="70288337"/>
<dbReference type="AlphaFoldDB" id="A0A9P8CPE4"/>
<protein>
    <submittedName>
        <fullName evidence="1">Uncharacterized protein</fullName>
    </submittedName>
</protein>
<name>A0A9P8CPE4_9HYPO</name>
<evidence type="ECO:0000313" key="1">
    <source>
        <dbReference type="EMBL" id="KAG9254040.1"/>
    </source>
</evidence>
<dbReference type="RefSeq" id="XP_046117964.1">
    <property type="nucleotide sequence ID" value="XM_046257434.1"/>
</dbReference>
<keyword evidence="2" id="KW-1185">Reference proteome</keyword>
<accession>A0A9P8CPE4</accession>
<proteinExistence type="predicted"/>
<comment type="caution">
    <text evidence="1">The sequence shown here is derived from an EMBL/GenBank/DDBJ whole genome shotgun (WGS) entry which is preliminary data.</text>
</comment>
<evidence type="ECO:0000313" key="2">
    <source>
        <dbReference type="Proteomes" id="UP000887229"/>
    </source>
</evidence>
<gene>
    <name evidence="1" type="ORF">F5Z01DRAFT_114933</name>
</gene>